<dbReference type="AlphaFoldDB" id="A0AAD4TKI7"/>
<evidence type="ECO:0000313" key="2">
    <source>
        <dbReference type="Proteomes" id="UP001202328"/>
    </source>
</evidence>
<accession>A0AAD4TKI7</accession>
<comment type="caution">
    <text evidence="1">The sequence shown here is derived from an EMBL/GenBank/DDBJ whole genome shotgun (WGS) entry which is preliminary data.</text>
</comment>
<gene>
    <name evidence="1" type="ORF">MKW98_016990</name>
</gene>
<evidence type="ECO:0000313" key="1">
    <source>
        <dbReference type="EMBL" id="KAI3960266.1"/>
    </source>
</evidence>
<proteinExistence type="predicted"/>
<protein>
    <submittedName>
        <fullName evidence="1">Uncharacterized protein</fullName>
    </submittedName>
</protein>
<sequence>MASKKIHLFRQSAVKAGTPGDYYMNLSERLMAKTSGWSAVEHEDYIETIFDMNAFNLKEGEIVYAKGYYC</sequence>
<organism evidence="1 2">
    <name type="scientific">Papaver atlanticum</name>
    <dbReference type="NCBI Taxonomy" id="357466"/>
    <lineage>
        <taxon>Eukaryota</taxon>
        <taxon>Viridiplantae</taxon>
        <taxon>Streptophyta</taxon>
        <taxon>Embryophyta</taxon>
        <taxon>Tracheophyta</taxon>
        <taxon>Spermatophyta</taxon>
        <taxon>Magnoliopsida</taxon>
        <taxon>Ranunculales</taxon>
        <taxon>Papaveraceae</taxon>
        <taxon>Papaveroideae</taxon>
        <taxon>Papaver</taxon>
    </lineage>
</organism>
<reference evidence="1" key="1">
    <citation type="submission" date="2022-04" db="EMBL/GenBank/DDBJ databases">
        <title>A functionally conserved STORR gene fusion in Papaver species that diverged 16.8 million years ago.</title>
        <authorList>
            <person name="Catania T."/>
        </authorList>
    </citation>
    <scope>NUCLEOTIDE SEQUENCE</scope>
    <source>
        <strain evidence="1">S-188037</strain>
    </source>
</reference>
<dbReference type="EMBL" id="JAJJMB010000948">
    <property type="protein sequence ID" value="KAI3960266.1"/>
    <property type="molecule type" value="Genomic_DNA"/>
</dbReference>
<keyword evidence="2" id="KW-1185">Reference proteome</keyword>
<dbReference type="Proteomes" id="UP001202328">
    <property type="component" value="Unassembled WGS sequence"/>
</dbReference>
<name>A0AAD4TKI7_9MAGN</name>